<evidence type="ECO:0000256" key="12">
    <source>
        <dbReference type="ARBA" id="ARBA00023136"/>
    </source>
</evidence>
<dbReference type="InterPro" id="IPR050882">
    <property type="entry name" value="Prepilin_peptidase/N-MTase"/>
</dbReference>
<keyword evidence="10 18" id="KW-0378">Hydrolase</keyword>
<evidence type="ECO:0000256" key="11">
    <source>
        <dbReference type="ARBA" id="ARBA00022989"/>
    </source>
</evidence>
<evidence type="ECO:0000256" key="17">
    <source>
        <dbReference type="RuleBase" id="RU003793"/>
    </source>
</evidence>
<evidence type="ECO:0000256" key="8">
    <source>
        <dbReference type="ARBA" id="ARBA00022691"/>
    </source>
</evidence>
<evidence type="ECO:0000256" key="14">
    <source>
        <dbReference type="ARBA" id="ARBA00050401"/>
    </source>
</evidence>
<feature type="transmembrane region" description="Helical" evidence="19">
    <location>
        <begin position="12"/>
        <end position="34"/>
    </location>
</feature>
<feature type="transmembrane region" description="Helical" evidence="19">
    <location>
        <begin position="267"/>
        <end position="287"/>
    </location>
</feature>
<evidence type="ECO:0000259" key="21">
    <source>
        <dbReference type="Pfam" id="PF06750"/>
    </source>
</evidence>
<feature type="transmembrane region" description="Helical" evidence="19">
    <location>
        <begin position="157"/>
        <end position="173"/>
    </location>
</feature>
<feature type="transmembrane region" description="Helical" evidence="19">
    <location>
        <begin position="133"/>
        <end position="151"/>
    </location>
</feature>
<sequence>MDYWITLFSQHPALFITLVGLTGLILGSFLNVVIHRLPLMMDRDWRRECQEYCEQPIAQADLPEPFNIAVPRSRCGHCQSEIPAKYNVPILGYLWLKGRCHHCQSAIGMRYPLVEALTAAVSMTLAHYFGPNALFLGLWVLSLGLIALAFIDADTMLLPDQITLPLLWLGLLINLNGSIATLEDAVLGAVFGYLSLWSVFQGFKLLTGKEGMGYGDFKLMALFGAWLGWQPLLLIILLSSVLGAIYGIAQIALGRQQKGNPMPFGPWIILAGWIALLWGDHIIQWYFHQVLGL</sequence>
<comment type="caution">
    <text evidence="22">The sequence shown here is derived from an EMBL/GenBank/DDBJ whole genome shotgun (WGS) entry which is preliminary data.</text>
</comment>
<reference evidence="22 23" key="1">
    <citation type="submission" date="2019-04" db="EMBL/GenBank/DDBJ databases">
        <authorList>
            <person name="Hwang J.C."/>
        </authorList>
    </citation>
    <scope>NUCLEOTIDE SEQUENCE [LARGE SCALE GENOMIC DNA]</scope>
    <source>
        <strain evidence="22 23">IMCC35002</strain>
    </source>
</reference>
<evidence type="ECO:0000256" key="2">
    <source>
        <dbReference type="ARBA" id="ARBA00005801"/>
    </source>
</evidence>
<dbReference type="EC" id="2.1.1.-" evidence="18"/>
<comment type="function">
    <text evidence="18">Plays an essential role in type IV pili and type II pseudopili formation by proteolytically removing the leader sequence from substrate proteins and subsequently monomethylating the alpha-amino group of the newly exposed N-terminal phenylalanine.</text>
</comment>
<keyword evidence="13 18" id="KW-0511">Multifunctional enzyme</keyword>
<keyword evidence="9 18" id="KW-0812">Transmembrane</keyword>
<dbReference type="GO" id="GO:0006465">
    <property type="term" value="P:signal peptide processing"/>
    <property type="evidence" value="ECO:0007669"/>
    <property type="project" value="TreeGrafter"/>
</dbReference>
<keyword evidence="3" id="KW-1003">Cell membrane</keyword>
<comment type="subcellular location">
    <subcellularLocation>
        <location evidence="1">Cell inner membrane</location>
        <topology evidence="1">Multi-pass membrane protein</topology>
    </subcellularLocation>
    <subcellularLocation>
        <location evidence="18">Cell membrane</location>
        <topology evidence="18">Multi-pass membrane protein</topology>
    </subcellularLocation>
</comment>
<protein>
    <recommendedName>
        <fullName evidence="16 18">Prepilin leader peptidase/N-methyltransferase</fullName>
        <ecNumber evidence="18">2.1.1.-</ecNumber>
        <ecNumber evidence="15 18">3.4.23.43</ecNumber>
    </recommendedName>
</protein>
<evidence type="ECO:0000256" key="18">
    <source>
        <dbReference type="RuleBase" id="RU003794"/>
    </source>
</evidence>
<dbReference type="OrthoDB" id="9789291at2"/>
<name>A0A4U1BLA1_9GAMM</name>
<gene>
    <name evidence="22" type="ORF">FCL42_14145</name>
</gene>
<keyword evidence="5 18" id="KW-0489">Methyltransferase</keyword>
<dbReference type="AlphaFoldDB" id="A0A4U1BLA1"/>
<dbReference type="GO" id="GO:0032259">
    <property type="term" value="P:methylation"/>
    <property type="evidence" value="ECO:0007669"/>
    <property type="project" value="UniProtKB-KW"/>
</dbReference>
<feature type="transmembrane region" description="Helical" evidence="19">
    <location>
        <begin position="223"/>
        <end position="246"/>
    </location>
</feature>
<dbReference type="EMBL" id="SWCJ01000011">
    <property type="protein sequence ID" value="TKB53713.1"/>
    <property type="molecule type" value="Genomic_DNA"/>
</dbReference>
<evidence type="ECO:0000256" key="16">
    <source>
        <dbReference type="ARBA" id="ARBA00071870"/>
    </source>
</evidence>
<keyword evidence="4" id="KW-0997">Cell inner membrane</keyword>
<evidence type="ECO:0000313" key="22">
    <source>
        <dbReference type="EMBL" id="TKB53713.1"/>
    </source>
</evidence>
<dbReference type="InterPro" id="IPR000045">
    <property type="entry name" value="Prepilin_IV_endopep_pep"/>
</dbReference>
<proteinExistence type="inferred from homology"/>
<dbReference type="FunFam" id="1.20.120.1220:FF:000001">
    <property type="entry name" value="Type 4 prepilin-like proteins leader peptide-processing enzyme"/>
    <property type="match status" value="1"/>
</dbReference>
<evidence type="ECO:0000313" key="23">
    <source>
        <dbReference type="Proteomes" id="UP000305675"/>
    </source>
</evidence>
<dbReference type="Gene3D" id="1.20.120.1220">
    <property type="match status" value="1"/>
</dbReference>
<evidence type="ECO:0000256" key="15">
    <source>
        <dbReference type="ARBA" id="ARBA00067082"/>
    </source>
</evidence>
<evidence type="ECO:0000256" key="3">
    <source>
        <dbReference type="ARBA" id="ARBA00022475"/>
    </source>
</evidence>
<dbReference type="InterPro" id="IPR014032">
    <property type="entry name" value="Peptidase_A24A_bac"/>
</dbReference>
<accession>A0A4U1BLA1</accession>
<keyword evidence="11 19" id="KW-1133">Transmembrane helix</keyword>
<dbReference type="PANTHER" id="PTHR30487:SF0">
    <property type="entry name" value="PREPILIN LEADER PEPTIDASE_N-METHYLTRANSFERASE-RELATED"/>
    <property type="match status" value="1"/>
</dbReference>
<keyword evidence="23" id="KW-1185">Reference proteome</keyword>
<feature type="transmembrane region" description="Helical" evidence="19">
    <location>
        <begin position="185"/>
        <end position="203"/>
    </location>
</feature>
<keyword evidence="7 18" id="KW-0808">Transferase</keyword>
<keyword evidence="6 18" id="KW-0645">Protease</keyword>
<dbReference type="Pfam" id="PF01478">
    <property type="entry name" value="Peptidase_A24"/>
    <property type="match status" value="1"/>
</dbReference>
<dbReference type="GO" id="GO:0005886">
    <property type="term" value="C:plasma membrane"/>
    <property type="evidence" value="ECO:0007669"/>
    <property type="project" value="UniProtKB-SubCell"/>
</dbReference>
<dbReference type="GO" id="GO:0008168">
    <property type="term" value="F:methyltransferase activity"/>
    <property type="evidence" value="ECO:0007669"/>
    <property type="project" value="UniProtKB-KW"/>
</dbReference>
<evidence type="ECO:0000256" key="9">
    <source>
        <dbReference type="ARBA" id="ARBA00022692"/>
    </source>
</evidence>
<evidence type="ECO:0000256" key="6">
    <source>
        <dbReference type="ARBA" id="ARBA00022670"/>
    </source>
</evidence>
<evidence type="ECO:0000256" key="4">
    <source>
        <dbReference type="ARBA" id="ARBA00022519"/>
    </source>
</evidence>
<dbReference type="Proteomes" id="UP000305675">
    <property type="component" value="Unassembled WGS sequence"/>
</dbReference>
<dbReference type="PANTHER" id="PTHR30487">
    <property type="entry name" value="TYPE 4 PREPILIN-LIKE PROTEINS LEADER PEPTIDE-PROCESSING ENZYME"/>
    <property type="match status" value="1"/>
</dbReference>
<keyword evidence="12 19" id="KW-0472">Membrane</keyword>
<evidence type="ECO:0000256" key="5">
    <source>
        <dbReference type="ARBA" id="ARBA00022603"/>
    </source>
</evidence>
<dbReference type="EC" id="3.4.23.43" evidence="15 18"/>
<evidence type="ECO:0000259" key="20">
    <source>
        <dbReference type="Pfam" id="PF01478"/>
    </source>
</evidence>
<dbReference type="Pfam" id="PF06750">
    <property type="entry name" value="A24_N_bact"/>
    <property type="match status" value="1"/>
</dbReference>
<organism evidence="22 23">
    <name type="scientific">Ferrimonas aestuarii</name>
    <dbReference type="NCBI Taxonomy" id="2569539"/>
    <lineage>
        <taxon>Bacteria</taxon>
        <taxon>Pseudomonadati</taxon>
        <taxon>Pseudomonadota</taxon>
        <taxon>Gammaproteobacteria</taxon>
        <taxon>Alteromonadales</taxon>
        <taxon>Ferrimonadaceae</taxon>
        <taxon>Ferrimonas</taxon>
    </lineage>
</organism>
<evidence type="ECO:0000256" key="7">
    <source>
        <dbReference type="ARBA" id="ARBA00022679"/>
    </source>
</evidence>
<comment type="catalytic activity">
    <reaction evidence="14 18">
        <text>Typically cleaves a -Gly-|-Phe- bond to release an N-terminal, basic peptide of 5-8 residues from type IV prepilin, and then N-methylates the new N-terminal amino group, the methyl donor being S-adenosyl-L-methionine.</text>
        <dbReference type="EC" id="3.4.23.43"/>
    </reaction>
</comment>
<feature type="domain" description="Prepilin type IV endopeptidase peptidase" evidence="20">
    <location>
        <begin position="139"/>
        <end position="248"/>
    </location>
</feature>
<evidence type="ECO:0000256" key="13">
    <source>
        <dbReference type="ARBA" id="ARBA00023268"/>
    </source>
</evidence>
<evidence type="ECO:0000256" key="1">
    <source>
        <dbReference type="ARBA" id="ARBA00004429"/>
    </source>
</evidence>
<comment type="similarity">
    <text evidence="2 17">Belongs to the peptidase A24 family.</text>
</comment>
<dbReference type="RefSeq" id="WP_136864073.1">
    <property type="nucleotide sequence ID" value="NZ_SWCJ01000011.1"/>
</dbReference>
<keyword evidence="8" id="KW-0949">S-adenosyl-L-methionine</keyword>
<dbReference type="GO" id="GO:0004190">
    <property type="term" value="F:aspartic-type endopeptidase activity"/>
    <property type="evidence" value="ECO:0007669"/>
    <property type="project" value="UniProtKB-EC"/>
</dbReference>
<evidence type="ECO:0000256" key="19">
    <source>
        <dbReference type="SAM" id="Phobius"/>
    </source>
</evidence>
<feature type="domain" description="Prepilin peptidase A24 N-terminal" evidence="21">
    <location>
        <begin position="21"/>
        <end position="128"/>
    </location>
</feature>
<dbReference type="InterPro" id="IPR010627">
    <property type="entry name" value="Prepilin_pept_A24_N"/>
</dbReference>
<dbReference type="PRINTS" id="PR00864">
    <property type="entry name" value="PREPILNPTASE"/>
</dbReference>
<evidence type="ECO:0000256" key="10">
    <source>
        <dbReference type="ARBA" id="ARBA00022801"/>
    </source>
</evidence>